<proteinExistence type="predicted"/>
<dbReference type="EMBL" id="GEBQ01029746">
    <property type="protein sequence ID" value="JAT10231.1"/>
    <property type="molecule type" value="Transcribed_RNA"/>
</dbReference>
<evidence type="ECO:0000313" key="2">
    <source>
        <dbReference type="EMBL" id="JAT10231.1"/>
    </source>
</evidence>
<protein>
    <submittedName>
        <fullName evidence="2">Uncharacterized protein</fullName>
    </submittedName>
</protein>
<gene>
    <name evidence="2" type="ORF">g.21686</name>
</gene>
<accession>A0A1B6KFL3</accession>
<keyword evidence="1" id="KW-0175">Coiled coil</keyword>
<sequence length="263" mass="29477">MVLALQSNSLKNLVAITKDLLTVKNTEVEQLVEDQKRTEEKINLEKNRHEKMLNTMSESAKLNEDIRAQYYSQVDLFNELRARYEEKVALLEVENRDLTDSFTEWRTNMFKVKQTSNSNAGVQTCDDSGVETGEKIEIEWKQSCKECGRIESNLELNNLSEHCYRKPQGDFSYGEVKIEVLLDSKIKQSSRLGSEANTNNVTADNGVGEGEVQLKVINSLEADNEPGIAQVEMENNLLSEIFEGSSVSKALAEQTGNGEGSGL</sequence>
<reference evidence="2" key="1">
    <citation type="submission" date="2015-11" db="EMBL/GenBank/DDBJ databases">
        <title>De novo transcriptome assembly of four potential Pierce s Disease insect vectors from Arizona vineyards.</title>
        <authorList>
            <person name="Tassone E.E."/>
        </authorList>
    </citation>
    <scope>NUCLEOTIDE SEQUENCE</scope>
</reference>
<name>A0A1B6KFL3_9HEMI</name>
<evidence type="ECO:0000256" key="1">
    <source>
        <dbReference type="SAM" id="Coils"/>
    </source>
</evidence>
<organism evidence="2">
    <name type="scientific">Graphocephala atropunctata</name>
    <dbReference type="NCBI Taxonomy" id="36148"/>
    <lineage>
        <taxon>Eukaryota</taxon>
        <taxon>Metazoa</taxon>
        <taxon>Ecdysozoa</taxon>
        <taxon>Arthropoda</taxon>
        <taxon>Hexapoda</taxon>
        <taxon>Insecta</taxon>
        <taxon>Pterygota</taxon>
        <taxon>Neoptera</taxon>
        <taxon>Paraneoptera</taxon>
        <taxon>Hemiptera</taxon>
        <taxon>Auchenorrhyncha</taxon>
        <taxon>Membracoidea</taxon>
        <taxon>Cicadellidae</taxon>
        <taxon>Cicadellinae</taxon>
        <taxon>Cicadellini</taxon>
        <taxon>Graphocephala</taxon>
    </lineage>
</organism>
<dbReference type="AlphaFoldDB" id="A0A1B6KFL3"/>
<feature type="coiled-coil region" evidence="1">
    <location>
        <begin position="74"/>
        <end position="101"/>
    </location>
</feature>